<dbReference type="InterPro" id="IPR015915">
    <property type="entry name" value="Kelch-typ_b-propeller"/>
</dbReference>
<feature type="transmembrane region" description="Helical" evidence="9">
    <location>
        <begin position="383"/>
        <end position="404"/>
    </location>
</feature>
<dbReference type="PROSITE" id="PS50939">
    <property type="entry name" value="CYTOCHROME_B561"/>
    <property type="match status" value="1"/>
</dbReference>
<keyword evidence="2" id="KW-0880">Kelch repeat</keyword>
<keyword evidence="13" id="KW-1185">Reference proteome</keyword>
<dbReference type="STRING" id="46731.A0A3M6U9P6"/>
<keyword evidence="6" id="KW-0249">Electron transport</keyword>
<protein>
    <recommendedName>
        <fullName evidence="11">Cytochrome b561 domain-containing protein</fullName>
    </recommendedName>
</protein>
<keyword evidence="3" id="KW-0813">Transport</keyword>
<keyword evidence="4 9" id="KW-0812">Transmembrane</keyword>
<evidence type="ECO:0000256" key="8">
    <source>
        <dbReference type="ARBA" id="ARBA00023136"/>
    </source>
</evidence>
<evidence type="ECO:0000256" key="2">
    <source>
        <dbReference type="ARBA" id="ARBA00022441"/>
    </source>
</evidence>
<evidence type="ECO:0000313" key="13">
    <source>
        <dbReference type="Proteomes" id="UP000275408"/>
    </source>
</evidence>
<proteinExistence type="predicted"/>
<dbReference type="SUPFAM" id="SSF50965">
    <property type="entry name" value="Galactose oxidase, central domain"/>
    <property type="match status" value="2"/>
</dbReference>
<dbReference type="OMA" id="FIARYFR"/>
<keyword evidence="5" id="KW-0677">Repeat</keyword>
<dbReference type="PANTHER" id="PTHR46093:SF18">
    <property type="entry name" value="FIBRONECTIN TYPE-III DOMAIN-CONTAINING PROTEIN"/>
    <property type="match status" value="1"/>
</dbReference>
<keyword evidence="7 9" id="KW-1133">Transmembrane helix</keyword>
<evidence type="ECO:0000313" key="12">
    <source>
        <dbReference type="EMBL" id="RMX50415.1"/>
    </source>
</evidence>
<dbReference type="Gene3D" id="2.120.10.80">
    <property type="entry name" value="Kelch-type beta propeller"/>
    <property type="match status" value="2"/>
</dbReference>
<dbReference type="CDD" id="cd08760">
    <property type="entry name" value="Cyt_b561_FRRS1_like"/>
    <property type="match status" value="1"/>
</dbReference>
<evidence type="ECO:0000256" key="9">
    <source>
        <dbReference type="SAM" id="Phobius"/>
    </source>
</evidence>
<keyword evidence="8 9" id="KW-0472">Membrane</keyword>
<feature type="domain" description="Cytochrome b561" evidence="11">
    <location>
        <begin position="342"/>
        <end position="543"/>
    </location>
</feature>
<gene>
    <name evidence="12" type="ORF">pdam_00010429</name>
</gene>
<dbReference type="PANTHER" id="PTHR46093">
    <property type="entry name" value="ACYL-COA-BINDING DOMAIN-CONTAINING PROTEIN 5"/>
    <property type="match status" value="1"/>
</dbReference>
<feature type="transmembrane region" description="Helical" evidence="9">
    <location>
        <begin position="424"/>
        <end position="443"/>
    </location>
</feature>
<dbReference type="Pfam" id="PF03188">
    <property type="entry name" value="Cytochrom_B561"/>
    <property type="match status" value="1"/>
</dbReference>
<name>A0A3M6U9P6_POCDA</name>
<reference evidence="12 13" key="1">
    <citation type="journal article" date="2018" name="Sci. Rep.">
        <title>Comparative analysis of the Pocillopora damicornis genome highlights role of immune system in coral evolution.</title>
        <authorList>
            <person name="Cunning R."/>
            <person name="Bay R.A."/>
            <person name="Gillette P."/>
            <person name="Baker A.C."/>
            <person name="Traylor-Knowles N."/>
        </authorList>
    </citation>
    <scope>NUCLEOTIDE SEQUENCE [LARGE SCALE GENOMIC DNA]</scope>
    <source>
        <strain evidence="12">RSMAS</strain>
        <tissue evidence="12">Whole animal</tissue>
    </source>
</reference>
<dbReference type="AlphaFoldDB" id="A0A3M6U9P6"/>
<evidence type="ECO:0000256" key="5">
    <source>
        <dbReference type="ARBA" id="ARBA00022737"/>
    </source>
</evidence>
<organism evidence="12 13">
    <name type="scientific">Pocillopora damicornis</name>
    <name type="common">Cauliflower coral</name>
    <name type="synonym">Millepora damicornis</name>
    <dbReference type="NCBI Taxonomy" id="46731"/>
    <lineage>
        <taxon>Eukaryota</taxon>
        <taxon>Metazoa</taxon>
        <taxon>Cnidaria</taxon>
        <taxon>Anthozoa</taxon>
        <taxon>Hexacorallia</taxon>
        <taxon>Scleractinia</taxon>
        <taxon>Astrocoeniina</taxon>
        <taxon>Pocilloporidae</taxon>
        <taxon>Pocillopora</taxon>
    </lineage>
</organism>
<evidence type="ECO:0000256" key="3">
    <source>
        <dbReference type="ARBA" id="ARBA00022448"/>
    </source>
</evidence>
<dbReference type="InterPro" id="IPR006593">
    <property type="entry name" value="Cyt_b561/ferric_Rdtase_TM"/>
</dbReference>
<evidence type="ECO:0000259" key="11">
    <source>
        <dbReference type="PROSITE" id="PS50939"/>
    </source>
</evidence>
<dbReference type="InterPro" id="IPR011043">
    <property type="entry name" value="Gal_Oxase/kelch_b-propeller"/>
</dbReference>
<keyword evidence="10" id="KW-0732">Signal</keyword>
<comment type="caution">
    <text evidence="12">The sequence shown here is derived from an EMBL/GenBank/DDBJ whole genome shotgun (WGS) entry which is preliminary data.</text>
</comment>
<evidence type="ECO:0000256" key="10">
    <source>
        <dbReference type="SAM" id="SignalP"/>
    </source>
</evidence>
<feature type="transmembrane region" description="Helical" evidence="9">
    <location>
        <begin position="449"/>
        <end position="470"/>
    </location>
</feature>
<dbReference type="Proteomes" id="UP000275408">
    <property type="component" value="Unassembled WGS sequence"/>
</dbReference>
<feature type="chain" id="PRO_5018077715" description="Cytochrome b561 domain-containing protein" evidence="10">
    <location>
        <begin position="17"/>
        <end position="556"/>
    </location>
</feature>
<accession>A0A3M6U9P6</accession>
<feature type="signal peptide" evidence="10">
    <location>
        <begin position="1"/>
        <end position="16"/>
    </location>
</feature>
<dbReference type="OrthoDB" id="2419613at2759"/>
<dbReference type="Gene3D" id="1.20.120.1770">
    <property type="match status" value="1"/>
</dbReference>
<evidence type="ECO:0000256" key="7">
    <source>
        <dbReference type="ARBA" id="ARBA00022989"/>
    </source>
</evidence>
<evidence type="ECO:0000256" key="6">
    <source>
        <dbReference type="ARBA" id="ARBA00022982"/>
    </source>
</evidence>
<dbReference type="GO" id="GO:0016020">
    <property type="term" value="C:membrane"/>
    <property type="evidence" value="ECO:0007669"/>
    <property type="project" value="UniProtKB-SubCell"/>
</dbReference>
<dbReference type="EMBL" id="RCHS01001970">
    <property type="protein sequence ID" value="RMX50415.1"/>
    <property type="molecule type" value="Genomic_DNA"/>
</dbReference>
<feature type="transmembrane region" description="Helical" evidence="9">
    <location>
        <begin position="520"/>
        <end position="537"/>
    </location>
</feature>
<feature type="transmembrane region" description="Helical" evidence="9">
    <location>
        <begin position="494"/>
        <end position="514"/>
    </location>
</feature>
<sequence length="556" mass="61630">MLRPLIFLLLVTAVYSQLKWRLLSATNDSDPFPKPRRDSSIGFDRKKNRLIIFGGRAGQDNFADTWSFDLTSNEWKLLIASSDNSIPEKRFSMVYGAENGRGAFYISTGEYSGEGDSSKRRFFDDIAKFDFDTEKWKRLSDNSNIKPQMRYGSAGGIFDDGRGVNGFYITHGFSGTRYSNTLKFDLEKNQWEEKFSGSNNYNPNYPHARCLHTGTLTKPDELVMYGGCLGGGMTGGSCPSKDNWKFDATKTEWTRLEECSTPRMYSAMAMLPPLNGSERRAVLYAGQETSKSVLVTSRYEANEIAVFNPDTNKWERKTVEGTPPARRVGHVMTTTDSGIVLFGGSGSDGDGLLNDIWLLEGTAAEADKNPSAGGCGSSDFNLVALHGIFMFIGWGVLLQAGAFIARYFRHKDPWWFKMHRGLQVTGLVLTIAGLICAFISVPFDHLKFAHGALGIIIMIIGVGQPLNAAVRPHKHPDGSRSTGRVIWELVHKNIGRLGLILALINISLGLLLAVAPVAAWAVWFALLGTFVIAYLVMEFRLRMSQRTSKTVAMPMK</sequence>
<evidence type="ECO:0000256" key="1">
    <source>
        <dbReference type="ARBA" id="ARBA00004370"/>
    </source>
</evidence>
<comment type="subcellular location">
    <subcellularLocation>
        <location evidence="1">Membrane</location>
    </subcellularLocation>
</comment>
<dbReference type="SMART" id="SM00665">
    <property type="entry name" value="B561"/>
    <property type="match status" value="1"/>
</dbReference>
<dbReference type="Pfam" id="PF24681">
    <property type="entry name" value="Kelch_KLHDC2_KLHL20_DRC7"/>
    <property type="match status" value="1"/>
</dbReference>
<evidence type="ECO:0000256" key="4">
    <source>
        <dbReference type="ARBA" id="ARBA00022692"/>
    </source>
</evidence>